<evidence type="ECO:0000313" key="2">
    <source>
        <dbReference type="Proteomes" id="UP000239772"/>
    </source>
</evidence>
<dbReference type="Proteomes" id="UP000239772">
    <property type="component" value="Unassembled WGS sequence"/>
</dbReference>
<dbReference type="AlphaFoldDB" id="A0A2T1HM17"/>
<keyword evidence="2" id="KW-1185">Reference proteome</keyword>
<accession>A0A2T1HM17</accession>
<proteinExistence type="predicted"/>
<dbReference type="RefSeq" id="WP_106340313.1">
    <property type="nucleotide sequence ID" value="NZ_PVZS01000041.1"/>
</dbReference>
<protein>
    <submittedName>
        <fullName evidence="1">Uncharacterized protein</fullName>
    </submittedName>
</protein>
<evidence type="ECO:0000313" key="1">
    <source>
        <dbReference type="EMBL" id="PSC02682.1"/>
    </source>
</evidence>
<reference evidence="2" key="1">
    <citation type="submission" date="2018-03" db="EMBL/GenBank/DDBJ databases">
        <authorList>
            <person name="Sun L."/>
            <person name="Liu H."/>
            <person name="Chen W."/>
            <person name="Huang K."/>
            <person name="Liu W."/>
            <person name="Gao X."/>
        </authorList>
    </citation>
    <scope>NUCLEOTIDE SEQUENCE [LARGE SCALE GENOMIC DNA]</scope>
    <source>
        <strain evidence="2">SH9</strain>
    </source>
</reference>
<sequence length="97" mass="11167">MTHKFLKADGSFDLTAIMTEAWAVFRRFRSVRPDTTFATRLRHVWADAQKQRRIWKLDRAPLRPVARVERTQPTGFVAPELAAWIGRQCSTDLGLVA</sequence>
<comment type="caution">
    <text evidence="1">The sequence shown here is derived from an EMBL/GenBank/DDBJ whole genome shotgun (WGS) entry which is preliminary data.</text>
</comment>
<name>A0A2T1HM17_9HYPH</name>
<dbReference type="EMBL" id="PVZS01000041">
    <property type="protein sequence ID" value="PSC02682.1"/>
    <property type="molecule type" value="Genomic_DNA"/>
</dbReference>
<gene>
    <name evidence="1" type="ORF">SLNSH_22735</name>
</gene>
<organism evidence="1 2">
    <name type="scientific">Alsobacter soli</name>
    <dbReference type="NCBI Taxonomy" id="2109933"/>
    <lineage>
        <taxon>Bacteria</taxon>
        <taxon>Pseudomonadati</taxon>
        <taxon>Pseudomonadota</taxon>
        <taxon>Alphaproteobacteria</taxon>
        <taxon>Hyphomicrobiales</taxon>
        <taxon>Alsobacteraceae</taxon>
        <taxon>Alsobacter</taxon>
    </lineage>
</organism>